<protein>
    <submittedName>
        <fullName evidence="4">Glycosyltransferase family 4 protein</fullName>
        <ecNumber evidence="4">2.4.-.-</ecNumber>
    </submittedName>
</protein>
<accession>A0ABU4AIV9</accession>
<evidence type="ECO:0000256" key="1">
    <source>
        <dbReference type="SAM" id="MobiDB-lite"/>
    </source>
</evidence>
<name>A0ABU4AIV9_9HYPH</name>
<feature type="domain" description="Glycosyltransferase subfamily 4-like N-terminal" evidence="3">
    <location>
        <begin position="35"/>
        <end position="208"/>
    </location>
</feature>
<comment type="caution">
    <text evidence="4">The sequence shown here is derived from an EMBL/GenBank/DDBJ whole genome shotgun (WGS) entry which is preliminary data.</text>
</comment>
<dbReference type="RefSeq" id="WP_317560920.1">
    <property type="nucleotide sequence ID" value="NZ_JAWLIP010000003.1"/>
</dbReference>
<evidence type="ECO:0000259" key="3">
    <source>
        <dbReference type="Pfam" id="PF13439"/>
    </source>
</evidence>
<keyword evidence="5" id="KW-1185">Reference proteome</keyword>
<dbReference type="Pfam" id="PF00534">
    <property type="entry name" value="Glycos_transf_1"/>
    <property type="match status" value="1"/>
</dbReference>
<keyword evidence="4" id="KW-0808">Transferase</keyword>
<dbReference type="InterPro" id="IPR001296">
    <property type="entry name" value="Glyco_trans_1"/>
</dbReference>
<feature type="region of interest" description="Disordered" evidence="1">
    <location>
        <begin position="1"/>
        <end position="20"/>
    </location>
</feature>
<evidence type="ECO:0000313" key="4">
    <source>
        <dbReference type="EMBL" id="MDV6226195.1"/>
    </source>
</evidence>
<dbReference type="SUPFAM" id="SSF53756">
    <property type="entry name" value="UDP-Glycosyltransferase/glycogen phosphorylase"/>
    <property type="match status" value="1"/>
</dbReference>
<dbReference type="Gene3D" id="3.40.50.2000">
    <property type="entry name" value="Glycogen Phosphorylase B"/>
    <property type="match status" value="2"/>
</dbReference>
<dbReference type="EC" id="2.4.-.-" evidence="4"/>
<dbReference type="PANTHER" id="PTHR12526:SF637">
    <property type="entry name" value="GLYCOSYLTRANSFERASE EPSF-RELATED"/>
    <property type="match status" value="1"/>
</dbReference>
<sequence length="398" mass="42936">MSVNACSEASPPQTPLPAQAGGGKLRIVHCFRSPVGGIFRHVRDLCDAQRAAGHDVGIICDSTTGGDYEASLIAALEPSLSLGVRRTPMQRHIGIGDLTAARRAYGVVREMRPDVLHGHGAKGGVYARVFGTMMRMAGQRPARIYSPHGGSLHYAAETATGRVFFAIERLMDRFTDHILFVSDYEKRTFEQKVGKPRAPFSLVYNGLTPAEFEPVRTVGNAADFLYIGMMRDLKGPDLFIDALALTRDLLGRDLTAVMVGDGAGLEGYRRQADELGFGERIRFLPAMPAREAFGLARIMVVPSRAEAMPYIVLEALAAGRTLIATAVGGIPEVFGAGSPALTEPDAGAIAGTMQRALDDERAFHAIMPPPEELRARFGADVMAKAIETVYRTSLPITR</sequence>
<dbReference type="Pfam" id="PF13439">
    <property type="entry name" value="Glyco_transf_4"/>
    <property type="match status" value="1"/>
</dbReference>
<organism evidence="4 5">
    <name type="scientific">Nitratireductor aquimarinus</name>
    <dbReference type="NCBI Taxonomy" id="889300"/>
    <lineage>
        <taxon>Bacteria</taxon>
        <taxon>Pseudomonadati</taxon>
        <taxon>Pseudomonadota</taxon>
        <taxon>Alphaproteobacteria</taxon>
        <taxon>Hyphomicrobiales</taxon>
        <taxon>Phyllobacteriaceae</taxon>
        <taxon>Nitratireductor</taxon>
    </lineage>
</organism>
<dbReference type="Proteomes" id="UP001185659">
    <property type="component" value="Unassembled WGS sequence"/>
</dbReference>
<keyword evidence="4" id="KW-0328">Glycosyltransferase</keyword>
<gene>
    <name evidence="4" type="ORF">R2G56_07845</name>
</gene>
<evidence type="ECO:0000259" key="2">
    <source>
        <dbReference type="Pfam" id="PF00534"/>
    </source>
</evidence>
<proteinExistence type="predicted"/>
<dbReference type="PANTHER" id="PTHR12526">
    <property type="entry name" value="GLYCOSYLTRANSFERASE"/>
    <property type="match status" value="1"/>
</dbReference>
<dbReference type="CDD" id="cd03801">
    <property type="entry name" value="GT4_PimA-like"/>
    <property type="match status" value="1"/>
</dbReference>
<dbReference type="GO" id="GO:0016757">
    <property type="term" value="F:glycosyltransferase activity"/>
    <property type="evidence" value="ECO:0007669"/>
    <property type="project" value="UniProtKB-KW"/>
</dbReference>
<evidence type="ECO:0000313" key="5">
    <source>
        <dbReference type="Proteomes" id="UP001185659"/>
    </source>
</evidence>
<dbReference type="InterPro" id="IPR028098">
    <property type="entry name" value="Glyco_trans_4-like_N"/>
</dbReference>
<feature type="domain" description="Glycosyl transferase family 1" evidence="2">
    <location>
        <begin position="217"/>
        <end position="361"/>
    </location>
</feature>
<dbReference type="EMBL" id="JAWLIP010000003">
    <property type="protein sequence ID" value="MDV6226195.1"/>
    <property type="molecule type" value="Genomic_DNA"/>
</dbReference>
<feature type="compositionally biased region" description="Polar residues" evidence="1">
    <location>
        <begin position="1"/>
        <end position="11"/>
    </location>
</feature>
<reference evidence="4 5" key="1">
    <citation type="submission" date="2023-10" db="EMBL/GenBank/DDBJ databases">
        <authorList>
            <person name="Venkata Ramana C."/>
            <person name="Sasikala C."/>
            <person name="Dhurka M."/>
        </authorList>
    </citation>
    <scope>NUCLEOTIDE SEQUENCE [LARGE SCALE GENOMIC DNA]</scope>
    <source>
        <strain evidence="4 5">KCTC 32151</strain>
    </source>
</reference>